<dbReference type="Proteomes" id="UP001055111">
    <property type="component" value="Unassembled WGS sequence"/>
</dbReference>
<evidence type="ECO:0000259" key="1">
    <source>
        <dbReference type="Pfam" id="PF22613"/>
    </source>
</evidence>
<sequence>MLRDDWEIDAAVWSVTSFSELQRDGISSERSARLGEIVDAPYVNTALGTSAGPIIAATDYVRTVPELIHAYAPRRCVILGTDGFGRSDTRQALREFFEVDRKSIVIAALKVLHDEGVVESGVIEKARRHYTYGAEERFASWLK</sequence>
<protein>
    <recommendedName>
        <fullName evidence="1">Transketolase-like C-terminal domain-containing protein</fullName>
    </recommendedName>
</protein>
<reference evidence="2" key="1">
    <citation type="submission" date="2022-09" db="EMBL/GenBank/DDBJ databases">
        <title>Isolation and characterization of 3-chlorobenzoate degrading bacteria from soils in Shizuoka.</title>
        <authorList>
            <person name="Ifat A."/>
            <person name="Ogawa N."/>
            <person name="Kimbara K."/>
            <person name="Moriuchi R."/>
            <person name="Dohra H."/>
            <person name="Shintani M."/>
        </authorList>
    </citation>
    <scope>NUCLEOTIDE SEQUENCE</scope>
    <source>
        <strain evidence="2">19CS4-2</strain>
    </source>
</reference>
<proteinExistence type="predicted"/>
<dbReference type="PANTHER" id="PTHR43825:SF3">
    <property type="entry name" value="PYRUVATE DEHYDROGENASE E1 COMPONENT"/>
    <property type="match status" value="1"/>
</dbReference>
<accession>A0AA37IHL1</accession>
<dbReference type="AlphaFoldDB" id="A0AA37IHL1"/>
<dbReference type="Pfam" id="PF22613">
    <property type="entry name" value="Transketolase_C_1"/>
    <property type="match status" value="1"/>
</dbReference>
<dbReference type="InterPro" id="IPR055152">
    <property type="entry name" value="Transketolase-like_C_2"/>
</dbReference>
<dbReference type="SUPFAM" id="SSF52922">
    <property type="entry name" value="TK C-terminal domain-like"/>
    <property type="match status" value="1"/>
</dbReference>
<dbReference type="EMBL" id="BPUS01000022">
    <property type="protein sequence ID" value="GJH29362.1"/>
    <property type="molecule type" value="Genomic_DNA"/>
</dbReference>
<dbReference type="InterPro" id="IPR051157">
    <property type="entry name" value="PDH/Transketolase"/>
</dbReference>
<dbReference type="PANTHER" id="PTHR43825">
    <property type="entry name" value="PYRUVATE DEHYDROGENASE E1 COMPONENT"/>
    <property type="match status" value="1"/>
</dbReference>
<evidence type="ECO:0000313" key="3">
    <source>
        <dbReference type="Proteomes" id="UP001055111"/>
    </source>
</evidence>
<dbReference type="Gene3D" id="3.40.50.920">
    <property type="match status" value="1"/>
</dbReference>
<name>A0AA37IHL1_9BURK</name>
<comment type="caution">
    <text evidence="2">The sequence shown here is derived from an EMBL/GenBank/DDBJ whole genome shotgun (WGS) entry which is preliminary data.</text>
</comment>
<organism evidence="2 3">
    <name type="scientific">Caballeronia novacaledonica</name>
    <dbReference type="NCBI Taxonomy" id="1544861"/>
    <lineage>
        <taxon>Bacteria</taxon>
        <taxon>Pseudomonadati</taxon>
        <taxon>Pseudomonadota</taxon>
        <taxon>Betaproteobacteria</taxon>
        <taxon>Burkholderiales</taxon>
        <taxon>Burkholderiaceae</taxon>
        <taxon>Caballeronia</taxon>
    </lineage>
</organism>
<feature type="domain" description="Transketolase-like C-terminal" evidence="1">
    <location>
        <begin position="2"/>
        <end position="100"/>
    </location>
</feature>
<dbReference type="InterPro" id="IPR009014">
    <property type="entry name" value="Transketo_C/PFOR_II"/>
</dbReference>
<evidence type="ECO:0000313" key="2">
    <source>
        <dbReference type="EMBL" id="GJH29362.1"/>
    </source>
</evidence>
<gene>
    <name evidence="2" type="ORF">CBA19CS42_32620</name>
</gene>